<proteinExistence type="predicted"/>
<dbReference type="InterPro" id="IPR036249">
    <property type="entry name" value="Thioredoxin-like_sf"/>
</dbReference>
<evidence type="ECO:0000256" key="2">
    <source>
        <dbReference type="SAM" id="Phobius"/>
    </source>
</evidence>
<dbReference type="PROSITE" id="PS51352">
    <property type="entry name" value="THIOREDOXIN_2"/>
    <property type="match status" value="1"/>
</dbReference>
<feature type="transmembrane region" description="Helical" evidence="2">
    <location>
        <begin position="12"/>
        <end position="31"/>
    </location>
</feature>
<gene>
    <name evidence="5" type="ORF">H1R16_05930</name>
    <name evidence="4" type="ORF">H2507_11035</name>
</gene>
<dbReference type="InterPro" id="IPR050553">
    <property type="entry name" value="Thioredoxin_ResA/DsbE_sf"/>
</dbReference>
<dbReference type="GO" id="GO:0016491">
    <property type="term" value="F:oxidoreductase activity"/>
    <property type="evidence" value="ECO:0007669"/>
    <property type="project" value="InterPro"/>
</dbReference>
<keyword evidence="2" id="KW-1133">Transmembrane helix</keyword>
<reference evidence="4" key="3">
    <citation type="submission" date="2020-07" db="EMBL/GenBank/DDBJ databases">
        <authorList>
            <person name="Yang C."/>
        </authorList>
    </citation>
    <scope>NUCLEOTIDE SEQUENCE</scope>
    <source>
        <strain evidence="4">Cx-624</strain>
    </source>
</reference>
<dbReference type="EMBL" id="CP059472">
    <property type="protein sequence ID" value="QMS99529.1"/>
    <property type="molecule type" value="Genomic_DNA"/>
</dbReference>
<evidence type="ECO:0000313" key="5">
    <source>
        <dbReference type="EMBL" id="QMS99529.1"/>
    </source>
</evidence>
<dbReference type="RefSeq" id="WP_181887805.1">
    <property type="nucleotide sequence ID" value="NZ_CP059472.1"/>
</dbReference>
<sequence length="530" mass="58784">MNKLKIHGLQQKALSSLGKYLFMMVLAFLAVTCSKKVEVSGKVTGGSPLERIEFTEASGVATLPVINMGVDKDGNFRGDFEAPKSGMYVISYAGKQNLIYLKAGQSLNISGDASSFPAEFKITGDAKGNNDFLQQTQKYMTEYTQKVNMQDHMNKDENAFLKALQKIQADLEKNIDEVGKKTSADKEVISWKKNDVRTGIMSIIPQYEMYRKQMTANPAFANSKALKDYELKLQEDKDMMVKEHPLYRNYLLGKMSEDFQKYATAQTAGKTDMITSEVFSSYLKQRKDLSQTAKDYLLAFVMAQSDINPSSTKETTDKVASIIDKDIKDADIKKDLKTVLFVLSGLKKGEVAPEASLIKQDGKAYKVADSKGKPTVMMFYASWTPYITESTVPILSQVVDFYKQKINFTFVNFDDTKEQFNKTSSAMLKGIPGTNVYAEGGLNSDFAKKYGIYGFKLTPSFIVLDKDGKIAGRNFFNLGDPELVALLDQLSGLKAPQVAPEASLQNDLFAPEAELQPEEGNTPPPAPATK</sequence>
<name>A0A7D7R7G7_9FLAO</name>
<dbReference type="KEGG" id="cbau:H1R16_05930"/>
<dbReference type="PANTHER" id="PTHR42852">
    <property type="entry name" value="THIOL:DISULFIDE INTERCHANGE PROTEIN DSBE"/>
    <property type="match status" value="1"/>
</dbReference>
<dbReference type="PANTHER" id="PTHR42852:SF17">
    <property type="entry name" value="THIOREDOXIN-LIKE PROTEIN HI_1115"/>
    <property type="match status" value="1"/>
</dbReference>
<evidence type="ECO:0000313" key="7">
    <source>
        <dbReference type="Proteomes" id="UP000539710"/>
    </source>
</evidence>
<evidence type="ECO:0000313" key="4">
    <source>
        <dbReference type="EMBL" id="MBA5247702.1"/>
    </source>
</evidence>
<accession>A0A7D7R7G7</accession>
<dbReference type="SUPFAM" id="SSF52833">
    <property type="entry name" value="Thioredoxin-like"/>
    <property type="match status" value="1"/>
</dbReference>
<organism evidence="5 6">
    <name type="scientific">Marnyiella aurantia</name>
    <dbReference type="NCBI Taxonomy" id="2758037"/>
    <lineage>
        <taxon>Bacteria</taxon>
        <taxon>Pseudomonadati</taxon>
        <taxon>Bacteroidota</taxon>
        <taxon>Flavobacteriia</taxon>
        <taxon>Flavobacteriales</taxon>
        <taxon>Weeksellaceae</taxon>
        <taxon>Marnyiella</taxon>
    </lineage>
</organism>
<dbReference type="InterPro" id="IPR013766">
    <property type="entry name" value="Thioredoxin_domain"/>
</dbReference>
<dbReference type="EMBL" id="JACEUX010000004">
    <property type="protein sequence ID" value="MBA5247702.1"/>
    <property type="molecule type" value="Genomic_DNA"/>
</dbReference>
<protein>
    <submittedName>
        <fullName evidence="5">Redoxin family protein</fullName>
    </submittedName>
</protein>
<evidence type="ECO:0000256" key="1">
    <source>
        <dbReference type="SAM" id="MobiDB-lite"/>
    </source>
</evidence>
<dbReference type="Proteomes" id="UP000539710">
    <property type="component" value="Unassembled WGS sequence"/>
</dbReference>
<keyword evidence="7" id="KW-1185">Reference proteome</keyword>
<dbReference type="InterPro" id="IPR013740">
    <property type="entry name" value="Redoxin"/>
</dbReference>
<evidence type="ECO:0000259" key="3">
    <source>
        <dbReference type="PROSITE" id="PS51352"/>
    </source>
</evidence>
<keyword evidence="2" id="KW-0812">Transmembrane</keyword>
<dbReference type="Pfam" id="PF08534">
    <property type="entry name" value="Redoxin"/>
    <property type="match status" value="1"/>
</dbReference>
<dbReference type="CDD" id="cd02966">
    <property type="entry name" value="TlpA_like_family"/>
    <property type="match status" value="1"/>
</dbReference>
<dbReference type="Gene3D" id="3.40.30.10">
    <property type="entry name" value="Glutaredoxin"/>
    <property type="match status" value="1"/>
</dbReference>
<reference evidence="5 6" key="1">
    <citation type="submission" date="2020-07" db="EMBL/GenBank/DDBJ databases">
        <title>Chryseobacterium sp.cx-624.</title>
        <authorList>
            <person name="Yang C."/>
        </authorList>
    </citation>
    <scope>NUCLEOTIDE SEQUENCE [LARGE SCALE GENOMIC DNA]</scope>
    <source>
        <strain evidence="6">cx-624</strain>
        <strain evidence="5">Cx-624</strain>
    </source>
</reference>
<feature type="region of interest" description="Disordered" evidence="1">
    <location>
        <begin position="505"/>
        <end position="530"/>
    </location>
</feature>
<dbReference type="AlphaFoldDB" id="A0A7D7R7G7"/>
<keyword evidence="2" id="KW-0472">Membrane</keyword>
<evidence type="ECO:0000313" key="6">
    <source>
        <dbReference type="Proteomes" id="UP000515349"/>
    </source>
</evidence>
<feature type="domain" description="Thioredoxin" evidence="3">
    <location>
        <begin position="346"/>
        <end position="492"/>
    </location>
</feature>
<dbReference type="Proteomes" id="UP000515349">
    <property type="component" value="Chromosome"/>
</dbReference>
<reference evidence="7" key="2">
    <citation type="submission" date="2020-07" db="EMBL/GenBank/DDBJ databases">
        <title>Flavobacterium sp. xlx-214.</title>
        <authorList>
            <person name="Yang C."/>
        </authorList>
    </citation>
    <scope>NUCLEOTIDE SEQUENCE [LARGE SCALE GENOMIC DNA]</scope>
    <source>
        <strain evidence="7">CX-624</strain>
    </source>
</reference>